<evidence type="ECO:0000313" key="12">
    <source>
        <dbReference type="Proteomes" id="UP000030764"/>
    </source>
</evidence>
<keyword evidence="5" id="KW-0653">Protein transport</keyword>
<protein>
    <recommendedName>
        <fullName evidence="10">JmjC domain-containing protein</fullName>
    </recommendedName>
</protein>
<comment type="similarity">
    <text evidence="2">Belongs to the nucleoporin Nup84/Nup107 family.</text>
</comment>
<dbReference type="GO" id="GO:0006406">
    <property type="term" value="P:mRNA export from nucleus"/>
    <property type="evidence" value="ECO:0007669"/>
    <property type="project" value="TreeGrafter"/>
</dbReference>
<evidence type="ECO:0000256" key="5">
    <source>
        <dbReference type="ARBA" id="ARBA00022927"/>
    </source>
</evidence>
<keyword evidence="6" id="KW-0811">Translocation</keyword>
<evidence type="ECO:0000256" key="9">
    <source>
        <dbReference type="SAM" id="MobiDB-lite"/>
    </source>
</evidence>
<feature type="compositionally biased region" description="Basic and acidic residues" evidence="9">
    <location>
        <begin position="931"/>
        <end position="946"/>
    </location>
</feature>
<sequence>MESAGFVSFGSISSPQPAVKFYSGFGRSCPDTEEISSKASVSDITDTKARSKGLFENDLSSESVENGATVRDVTHLENALLENLSQQSIFLVTQDLRNEFYRGLSMYTDQNDVVQLVRHFETACEEHYFKLEKYSQSSAGASRILNVGSILRLLKAEKLAWRWLWTLIECRQEAMTNSMPKEPLDGWITDSDVFHFMLKFDNRFRELRALVRCLEYEAVEWTDDTVFNFGEKIDFLWTNTRDCIRKNEKNYSTLLVNELDPDAPFRQERSIKDVDAVKQEAVFKTVFNLIRIGHIDEAIVLSQRQGSQWLSAILAGGRLSRCIDGSNSTIENAFTNEGDMNRRLYNKVCTSVAKEASLSPTERAIYGALSGFLPATLLGCSTWEDHLWAFASASSEKLFIDFLTLVRMKAPAETAKFLDEACFAELKDMFQRFILHSAEKFSSEDDIAPYRLIPLFFNLEAYDKLLDALNSWKRFVQRHEQILLWNNLHRFVCHVTIVFHLLYRAPITSPVHRNESEHENLAKIGSPFSCDYFSLPDCITTIQGYLDLLAADKEILLYPHYAVFLPQGSHVSFVADFLYDIASDEDRKVCLSVIENCELNVLEICRTVVQNVIDNLLPSPLSAITDAVTSKGFAPQLTSKQVMEVVRSLLFLQSIPDLRFDAISQACLMARRFLLLQMFTAASEVFSRVPPDFVKSAVKFMPSSDEDEDAWKVCQNRLREYNCLREYSNAYSAFRDWSDMFFNQKPEDATCSTVHDASMSTSKWQQTERERTQAMERWNADSMTYFEIAELTMRQILIGTDGEWLVDVHKDDDTLRRQEMIALRKRCIPLVAETLLFMYQSMKQYDKVLPLSEIIADESGKLYQMLRRMNVAIISRCRCQYRCVNTKSFDLFSEEEKERIRQLREGDPYFWTDWRLLKRFSISRRTLHRILKNESTRRRTTNEKPKYSSKTKPTTLPLRPMKIYPTDGPFMTIYKQHQNWLLLSKERDKHAEQFSELLPSDTKANPPKTTAQDVDVHQNSDADKTEEKRAPNRTFTSLLSAFVRVNRTANSLCTIGQLRLGSLLLNLLLSSFGSAELNLLTWKQLNDGLRNACHVVALEPPCDSASSKVLDGLAKSWNHVKEVRFCRLRKEEMYDPSLVDLKPKLEESGCFPVVIMPKVREDRVCLLKPILPKKPKGYLWNDMHNIEKFLRFINFLCGTFYNKSGEVSSEGKMYLQYRSSLHKLSDGPSLLTLSEACHSRNLTTFFRGEGCPVDKSTGTAPNDNIPEIPKCEELSVLPDRDEFEKNYLGRSKPVIFKKAITDWPAFQKWTNAFLRKTFGNKTVHVKLSPNGIFEGVEPTEDWNVAADLLRIPEEVKRHLAHPELLLVRPASNETLFSDFLDFISKKGARNSMSAYLEYTSIRGNFKSLEEDIDPLPFLGAAMRPVHLNIWISNGNTLGKLHFDEYENFLCQLRGRKQVILTDPQSNDRLHEGYIVEAMLTYKNGTFSRDKLLQSTALTMSPIDITYPDFEKFPSLRDLKWLNCTIEPGDVLYMPSFWWHEVQSYPDVDENRNLAVNFWYRRFWDKEFPCAKCPFELYLTEPTVHA</sequence>
<dbReference type="SMART" id="SM00558">
    <property type="entry name" value="JmjC"/>
    <property type="match status" value="1"/>
</dbReference>
<dbReference type="GO" id="GO:0006606">
    <property type="term" value="P:protein import into nucleus"/>
    <property type="evidence" value="ECO:0007669"/>
    <property type="project" value="TreeGrafter"/>
</dbReference>
<dbReference type="PANTHER" id="PTHR13003:SF2">
    <property type="entry name" value="NUCLEAR PORE COMPLEX PROTEIN NUP107"/>
    <property type="match status" value="1"/>
</dbReference>
<feature type="region of interest" description="Disordered" evidence="9">
    <location>
        <begin position="931"/>
        <end position="961"/>
    </location>
</feature>
<dbReference type="EMBL" id="KL363187">
    <property type="protein sequence ID" value="KFD57652.1"/>
    <property type="molecule type" value="Genomic_DNA"/>
</dbReference>
<dbReference type="Pfam" id="PF13621">
    <property type="entry name" value="Cupin_8"/>
    <property type="match status" value="1"/>
</dbReference>
<feature type="domain" description="JmjC" evidence="10">
    <location>
        <begin position="1397"/>
        <end position="1574"/>
    </location>
</feature>
<dbReference type="GO" id="GO:0031080">
    <property type="term" value="C:nuclear pore outer ring"/>
    <property type="evidence" value="ECO:0007669"/>
    <property type="project" value="TreeGrafter"/>
</dbReference>
<name>A0A085MKA6_9BILA</name>
<dbReference type="SUPFAM" id="SSF51197">
    <property type="entry name" value="Clavaminate synthase-like"/>
    <property type="match status" value="1"/>
</dbReference>
<dbReference type="PANTHER" id="PTHR13003">
    <property type="entry name" value="NUP107-RELATED"/>
    <property type="match status" value="1"/>
</dbReference>
<dbReference type="InterPro" id="IPR007252">
    <property type="entry name" value="Nup84/Nup107"/>
</dbReference>
<dbReference type="Proteomes" id="UP000030764">
    <property type="component" value="Unassembled WGS sequence"/>
</dbReference>
<keyword evidence="12" id="KW-1185">Reference proteome</keyword>
<dbReference type="Pfam" id="PF04121">
    <property type="entry name" value="Nup84_Nup100"/>
    <property type="match status" value="1"/>
</dbReference>
<proteinExistence type="inferred from homology"/>
<comment type="subcellular location">
    <subcellularLocation>
        <location evidence="1">Nucleus</location>
        <location evidence="1">Nuclear pore complex</location>
    </subcellularLocation>
</comment>
<keyword evidence="3" id="KW-0813">Transport</keyword>
<evidence type="ECO:0000256" key="3">
    <source>
        <dbReference type="ARBA" id="ARBA00022448"/>
    </source>
</evidence>
<evidence type="ECO:0000313" key="11">
    <source>
        <dbReference type="EMBL" id="KFD57652.1"/>
    </source>
</evidence>
<dbReference type="PROSITE" id="PS51184">
    <property type="entry name" value="JMJC"/>
    <property type="match status" value="1"/>
</dbReference>
<evidence type="ECO:0000259" key="10">
    <source>
        <dbReference type="PROSITE" id="PS51184"/>
    </source>
</evidence>
<dbReference type="InterPro" id="IPR041667">
    <property type="entry name" value="Cupin_8"/>
</dbReference>
<evidence type="ECO:0000256" key="4">
    <source>
        <dbReference type="ARBA" id="ARBA00022816"/>
    </source>
</evidence>
<accession>A0A085MKA6</accession>
<dbReference type="GO" id="GO:0017056">
    <property type="term" value="F:structural constituent of nuclear pore"/>
    <property type="evidence" value="ECO:0007669"/>
    <property type="project" value="InterPro"/>
</dbReference>
<dbReference type="InterPro" id="IPR003347">
    <property type="entry name" value="JmjC_dom"/>
</dbReference>
<gene>
    <name evidence="11" type="ORF">M513_01322</name>
</gene>
<dbReference type="Gene3D" id="1.20.190.50">
    <property type="match status" value="1"/>
</dbReference>
<evidence type="ECO:0000256" key="6">
    <source>
        <dbReference type="ARBA" id="ARBA00023010"/>
    </source>
</evidence>
<organism evidence="11 12">
    <name type="scientific">Trichuris suis</name>
    <name type="common">pig whipworm</name>
    <dbReference type="NCBI Taxonomy" id="68888"/>
    <lineage>
        <taxon>Eukaryota</taxon>
        <taxon>Metazoa</taxon>
        <taxon>Ecdysozoa</taxon>
        <taxon>Nematoda</taxon>
        <taxon>Enoplea</taxon>
        <taxon>Dorylaimia</taxon>
        <taxon>Trichinellida</taxon>
        <taxon>Trichuridae</taxon>
        <taxon>Trichuris</taxon>
    </lineage>
</organism>
<dbReference type="Gene3D" id="1.10.3450.20">
    <property type="match status" value="1"/>
</dbReference>
<evidence type="ECO:0000256" key="1">
    <source>
        <dbReference type="ARBA" id="ARBA00004567"/>
    </source>
</evidence>
<keyword evidence="8" id="KW-0539">Nucleus</keyword>
<feature type="region of interest" description="Disordered" evidence="9">
    <location>
        <begin position="996"/>
        <end position="1030"/>
    </location>
</feature>
<dbReference type="Gene3D" id="2.60.120.10">
    <property type="entry name" value="Jelly Rolls"/>
    <property type="match status" value="1"/>
</dbReference>
<feature type="compositionally biased region" description="Basic and acidic residues" evidence="9">
    <location>
        <begin position="1014"/>
        <end position="1030"/>
    </location>
</feature>
<dbReference type="InterPro" id="IPR014710">
    <property type="entry name" value="RmlC-like_jellyroll"/>
</dbReference>
<evidence type="ECO:0000256" key="2">
    <source>
        <dbReference type="ARBA" id="ARBA00009510"/>
    </source>
</evidence>
<evidence type="ECO:0000256" key="7">
    <source>
        <dbReference type="ARBA" id="ARBA00023132"/>
    </source>
</evidence>
<dbReference type="GO" id="GO:0000973">
    <property type="term" value="P:post-transcriptional tethering of RNA polymerase II gene DNA at nuclear periphery"/>
    <property type="evidence" value="ECO:0007669"/>
    <property type="project" value="TreeGrafter"/>
</dbReference>
<evidence type="ECO:0000256" key="8">
    <source>
        <dbReference type="ARBA" id="ARBA00023242"/>
    </source>
</evidence>
<keyword evidence="4" id="KW-0509">mRNA transport</keyword>
<keyword evidence="7" id="KW-0906">Nuclear pore complex</keyword>
<reference evidence="11 12" key="1">
    <citation type="journal article" date="2014" name="Nat. Genet.">
        <title>Genome and transcriptome of the porcine whipworm Trichuris suis.</title>
        <authorList>
            <person name="Jex A.R."/>
            <person name="Nejsum P."/>
            <person name="Schwarz E.M."/>
            <person name="Hu L."/>
            <person name="Young N.D."/>
            <person name="Hall R.S."/>
            <person name="Korhonen P.K."/>
            <person name="Liao S."/>
            <person name="Thamsborg S."/>
            <person name="Xia J."/>
            <person name="Xu P."/>
            <person name="Wang S."/>
            <person name="Scheerlinck J.P."/>
            <person name="Hofmann A."/>
            <person name="Sternberg P.W."/>
            <person name="Wang J."/>
            <person name="Gasser R.B."/>
        </authorList>
    </citation>
    <scope>NUCLEOTIDE SEQUENCE [LARGE SCALE GENOMIC DNA]</scope>
    <source>
        <strain evidence="11">DCEP-RM93M</strain>
    </source>
</reference>